<dbReference type="InterPro" id="IPR007280">
    <property type="entry name" value="Peptidase_C_arc/bac"/>
</dbReference>
<dbReference type="PROSITE" id="PS00138">
    <property type="entry name" value="SUBTILASE_SER"/>
    <property type="match status" value="1"/>
</dbReference>
<feature type="chain" id="PRO_5047280064" evidence="11">
    <location>
        <begin position="35"/>
        <end position="1321"/>
    </location>
</feature>
<evidence type="ECO:0000256" key="2">
    <source>
        <dbReference type="ARBA" id="ARBA00011073"/>
    </source>
</evidence>
<dbReference type="EMBL" id="AXZL01000046">
    <property type="protein sequence ID" value="ESE42739.1"/>
    <property type="molecule type" value="Genomic_DNA"/>
</dbReference>
<dbReference type="Pfam" id="PF05922">
    <property type="entry name" value="Inhibitor_I9"/>
    <property type="match status" value="1"/>
</dbReference>
<evidence type="ECO:0000256" key="7">
    <source>
        <dbReference type="ARBA" id="ARBA00022825"/>
    </source>
</evidence>
<proteinExistence type="inferred from homology"/>
<evidence type="ECO:0000256" key="10">
    <source>
        <dbReference type="RuleBase" id="RU003355"/>
    </source>
</evidence>
<dbReference type="Gene3D" id="3.30.70.80">
    <property type="entry name" value="Peptidase S8 propeptide/proteinase inhibitor I9"/>
    <property type="match status" value="1"/>
</dbReference>
<evidence type="ECO:0000256" key="6">
    <source>
        <dbReference type="ARBA" id="ARBA00022801"/>
    </source>
</evidence>
<dbReference type="NCBIfam" id="TIGR03501">
    <property type="entry name" value="GlyGly_CTERM"/>
    <property type="match status" value="1"/>
</dbReference>
<dbReference type="InterPro" id="IPR013783">
    <property type="entry name" value="Ig-like_fold"/>
</dbReference>
<dbReference type="PIRSF" id="PIRSF037898">
    <property type="entry name" value="Subtilisin_rel_Sputw3181_3341"/>
    <property type="match status" value="1"/>
</dbReference>
<protein>
    <submittedName>
        <fullName evidence="17">Protease domain-containing protein</fullName>
    </submittedName>
</protein>
<keyword evidence="6 9" id="KW-0378">Hydrolase</keyword>
<dbReference type="Pfam" id="PF22352">
    <property type="entry name" value="K319L-like_PKD"/>
    <property type="match status" value="1"/>
</dbReference>
<feature type="domain" description="PA" evidence="13">
    <location>
        <begin position="502"/>
        <end position="593"/>
    </location>
</feature>
<dbReference type="InterPro" id="IPR017312">
    <property type="entry name" value="Subtilisin_Alteromonadales"/>
</dbReference>
<keyword evidence="3" id="KW-0964">Secreted</keyword>
<dbReference type="Gene3D" id="3.50.30.30">
    <property type="match status" value="1"/>
</dbReference>
<accession>A0ABP2ZC03</accession>
<dbReference type="Pfam" id="PF00082">
    <property type="entry name" value="Peptidase_S8"/>
    <property type="match status" value="1"/>
</dbReference>
<comment type="caution">
    <text evidence="17">The sequence shown here is derived from an EMBL/GenBank/DDBJ whole genome shotgun (WGS) entry which is preliminary data.</text>
</comment>
<evidence type="ECO:0000313" key="18">
    <source>
        <dbReference type="Proteomes" id="UP000017548"/>
    </source>
</evidence>
<feature type="active site" description="Charge relay system" evidence="9">
    <location>
        <position position="318"/>
    </location>
</feature>
<evidence type="ECO:0000256" key="1">
    <source>
        <dbReference type="ARBA" id="ARBA00004613"/>
    </source>
</evidence>
<dbReference type="SUPFAM" id="SSF52743">
    <property type="entry name" value="Subtilisin-like"/>
    <property type="match status" value="1"/>
</dbReference>
<dbReference type="InterPro" id="IPR003137">
    <property type="entry name" value="PA_domain"/>
</dbReference>
<dbReference type="InterPro" id="IPR036852">
    <property type="entry name" value="Peptidase_S8/S53_dom_sf"/>
</dbReference>
<dbReference type="InterPro" id="IPR022398">
    <property type="entry name" value="Peptidase_S8_His-AS"/>
</dbReference>
<dbReference type="Proteomes" id="UP000017548">
    <property type="component" value="Unassembled WGS sequence"/>
</dbReference>
<feature type="domain" description="Subtilisin-like protease fibronectin type-III" evidence="16">
    <location>
        <begin position="766"/>
        <end position="858"/>
    </location>
</feature>
<keyword evidence="7 9" id="KW-0720">Serine protease</keyword>
<evidence type="ECO:0000259" key="16">
    <source>
        <dbReference type="Pfam" id="PF17766"/>
    </source>
</evidence>
<comment type="similarity">
    <text evidence="2 9 10">Belongs to the peptidase S8 family.</text>
</comment>
<dbReference type="InterPro" id="IPR015500">
    <property type="entry name" value="Peptidase_S8_subtilisin-rel"/>
</dbReference>
<dbReference type="Pfam" id="PF17766">
    <property type="entry name" value="fn3_6"/>
    <property type="match status" value="1"/>
</dbReference>
<evidence type="ECO:0000259" key="14">
    <source>
        <dbReference type="Pfam" id="PF04151"/>
    </source>
</evidence>
<dbReference type="PROSITE" id="PS00137">
    <property type="entry name" value="SUBTILASE_HIS"/>
    <property type="match status" value="1"/>
</dbReference>
<evidence type="ECO:0000256" key="4">
    <source>
        <dbReference type="ARBA" id="ARBA00022670"/>
    </source>
</evidence>
<evidence type="ECO:0000256" key="5">
    <source>
        <dbReference type="ARBA" id="ARBA00022729"/>
    </source>
</evidence>
<evidence type="ECO:0000259" key="12">
    <source>
        <dbReference type="Pfam" id="PF00082"/>
    </source>
</evidence>
<keyword evidence="5 11" id="KW-0732">Signal</keyword>
<feature type="domain" description="Inhibitor I9" evidence="15">
    <location>
        <begin position="145"/>
        <end position="203"/>
    </location>
</feature>
<keyword evidence="8" id="KW-0325">Glycoprotein</keyword>
<evidence type="ECO:0000259" key="15">
    <source>
        <dbReference type="Pfam" id="PF05922"/>
    </source>
</evidence>
<dbReference type="PROSITE" id="PS51892">
    <property type="entry name" value="SUBTILASE"/>
    <property type="match status" value="1"/>
</dbReference>
<dbReference type="GO" id="GO:0008233">
    <property type="term" value="F:peptidase activity"/>
    <property type="evidence" value="ECO:0007669"/>
    <property type="project" value="UniProtKB-KW"/>
</dbReference>
<dbReference type="Gene3D" id="2.60.40.10">
    <property type="entry name" value="Immunoglobulins"/>
    <property type="match status" value="1"/>
</dbReference>
<dbReference type="PANTHER" id="PTHR10795">
    <property type="entry name" value="PROPROTEIN CONVERTASE SUBTILISIN/KEXIN"/>
    <property type="match status" value="1"/>
</dbReference>
<comment type="subcellular location">
    <subcellularLocation>
        <location evidence="1">Secreted</location>
    </subcellularLocation>
</comment>
<dbReference type="CDD" id="cd04852">
    <property type="entry name" value="Peptidases_S8_3"/>
    <property type="match status" value="1"/>
</dbReference>
<name>A0ABP2ZC03_9GAMM</name>
<dbReference type="PRINTS" id="PR00723">
    <property type="entry name" value="SUBTILISIN"/>
</dbReference>
<feature type="domain" description="Peptidase C-terminal archaeal/bacterial" evidence="14">
    <location>
        <begin position="928"/>
        <end position="998"/>
    </location>
</feature>
<evidence type="ECO:0000256" key="11">
    <source>
        <dbReference type="SAM" id="SignalP"/>
    </source>
</evidence>
<evidence type="ECO:0000256" key="8">
    <source>
        <dbReference type="ARBA" id="ARBA00023180"/>
    </source>
</evidence>
<dbReference type="InterPro" id="IPR046450">
    <property type="entry name" value="PA_dom_sf"/>
</dbReference>
<dbReference type="InterPro" id="IPR041469">
    <property type="entry name" value="Subtilisin-like_FN3"/>
</dbReference>
<feature type="domain" description="Peptidase S8/S53" evidence="12">
    <location>
        <begin position="230"/>
        <end position="712"/>
    </location>
</feature>
<dbReference type="InterPro" id="IPR000209">
    <property type="entry name" value="Peptidase_S8/S53_dom"/>
</dbReference>
<sequence>MNFVEKLCLAKEARMKTKIALAVSMALLSSAANAQTVLSPTGETIQLDIPAELLNDSTRGQFTAVNNQDVKFIPEPEFAEGEHTYIVRLRDSAVANYQGDIPGFKATSPQHVQSTSQAKGTGKTGNVKLNAAAPEVKNYVSFLKVKQERFLTSASAAIGTQLEPLTTYQYALNGIAVRMTQAQAIKMAELPEVIYIERERMEQLETDVSQALIGSPKVWDGSATGTKAMGEGVIVAIIDSGINSDHASFADIGGDGYDHTNPLGQGIYIGDCRTDFASMCNDKLIGVRSYPEITDIYDDEKIFGATPPAKNGEDYGGHGSHVASTAAGNILLDVPYVQGEKGKLEGSGIPTDIKFAQISGVAPHANIIAYQICKPGDAGDKYSGCPTVPILKAIDDAIKDGVDVINFSISGGGNPWNSATEQGFLAARNAGIFAAVAAGNTRPATATSAAITQSPYSTPKNAPWYTSVANSTHGRTIKPTVEFNGKNYLYTLGDGPAIVESVTGPVVYAGALDANNFEGCNAFAADAFKDKIAVIKRGTCAFSVKVAGALAAGAKGVIIFNRDGEGKDIDFTMTGLADLNVPSILISNLDGIELVNSLETNPNQQLTIGIAPKVVEREADVLSKSSLIGPNATNDVIVPSVAAPGSDIYAAYADQQFGHDKSGTDPADFTLMSGTSMASPHVAGAGALLKSLHKDWTPDNIRSALMLTATTAQAMKKADAKTVADPFDVGAGRIRVDLAAKTGLVMDESALNYEIANPLLNGDPRKLNVPSMADSRCVNTCTWTRTVTATQDGSWTAKGQAVTDKLAVTVSPESFTLKKGASQTITVTADVTQVGADWGFGNLVLESTSFPTATMPIAAKIGKRNLPNLVSIQATRNADEITLEGLKAVDFASVGAEVTGLKLSQTIESSVKQDSNNASYTDDLEDGVKVFKFDVNDNARFFRASISYTTSPDLDMYVLLDKNDGSKLARVGSSAKDGSEESVLLNNPAKGTYYVIVQNYSASSATADDVFGLKQLTFYNDEAAGDNFTATLSGDIKDFDIKLAWKDALKVGDDGLAMLTLTTGDDKVAPVKLPVVFERVGDDVLSPLGNMLSGQLTPGVAKVMKTRIEANKTQETRVYNLEAMLPEGHEVANISHDGKQDGNKITWTVEMPSGAEAKDISFELVPRKAGVDNELSLSNKVNNASSETLTQSYQFDVAEVAPVAKVEAPTAVQEGKPLFIDASKSSDANNDPLTYKWTQLGGASFNFDPAAAKLNLVAPNVDGAAQTVSFQLTVSDNHGNSDSSLVSVSITDTPPKKDDGGALGWLSLLLLPFAFGRRKQR</sequence>
<evidence type="ECO:0000256" key="9">
    <source>
        <dbReference type="PROSITE-ProRule" id="PRU01240"/>
    </source>
</evidence>
<dbReference type="Gene3D" id="3.40.50.200">
    <property type="entry name" value="Peptidase S8/S53 domain"/>
    <property type="match status" value="1"/>
</dbReference>
<feature type="active site" description="Charge relay system" evidence="9">
    <location>
        <position position="676"/>
    </location>
</feature>
<dbReference type="CDD" id="cd04818">
    <property type="entry name" value="PA_subtilisin_1"/>
    <property type="match status" value="1"/>
</dbReference>
<feature type="active site" description="Charge relay system" evidence="9">
    <location>
        <position position="239"/>
    </location>
</feature>
<dbReference type="InterPro" id="IPR034197">
    <property type="entry name" value="Peptidases_S8_3"/>
</dbReference>
<dbReference type="Pfam" id="PF02225">
    <property type="entry name" value="PA"/>
    <property type="match status" value="1"/>
</dbReference>
<keyword evidence="4 9" id="KW-0645">Protease</keyword>
<reference evidence="17 18" key="1">
    <citation type="journal article" date="2013" name="Genome Announc.">
        <title>Draft Genome Sequence of Shewanella decolorationis S12, a Dye-Degrading Bacterium Isolated from a Wastewater Treatment Plant.</title>
        <authorList>
            <person name="Xu M."/>
            <person name="Fang Y."/>
            <person name="Liu J."/>
            <person name="Chen X."/>
            <person name="Sun G."/>
            <person name="Guo J."/>
            <person name="Hua Z."/>
            <person name="Tu Q."/>
            <person name="Wu L."/>
            <person name="Zhou J."/>
            <person name="Liu X."/>
        </authorList>
    </citation>
    <scope>NUCLEOTIDE SEQUENCE [LARGE SCALE GENOMIC DNA]</scope>
    <source>
        <strain evidence="17 18">S12</strain>
    </source>
</reference>
<keyword evidence="18" id="KW-1185">Reference proteome</keyword>
<evidence type="ECO:0000256" key="3">
    <source>
        <dbReference type="ARBA" id="ARBA00022525"/>
    </source>
</evidence>
<dbReference type="InterPro" id="IPR023827">
    <property type="entry name" value="Peptidase_S8_Asp-AS"/>
</dbReference>
<feature type="signal peptide" evidence="11">
    <location>
        <begin position="1"/>
        <end position="34"/>
    </location>
</feature>
<organism evidence="17 18">
    <name type="scientific">Shewanella decolorationis S12</name>
    <dbReference type="NCBI Taxonomy" id="1353536"/>
    <lineage>
        <taxon>Bacteria</taxon>
        <taxon>Pseudomonadati</taxon>
        <taxon>Pseudomonadota</taxon>
        <taxon>Gammaproteobacteria</taxon>
        <taxon>Alteromonadales</taxon>
        <taxon>Shewanellaceae</taxon>
        <taxon>Shewanella</taxon>
    </lineage>
</organism>
<dbReference type="InterPro" id="IPR037045">
    <property type="entry name" value="S8pro/Inhibitor_I9_sf"/>
</dbReference>
<dbReference type="Gene3D" id="2.60.120.380">
    <property type="match status" value="1"/>
</dbReference>
<dbReference type="SUPFAM" id="SSF52025">
    <property type="entry name" value="PA domain"/>
    <property type="match status" value="1"/>
</dbReference>
<dbReference type="InterPro" id="IPR010259">
    <property type="entry name" value="S8pro/Inhibitor_I9"/>
</dbReference>
<dbReference type="Pfam" id="PF04151">
    <property type="entry name" value="PPC"/>
    <property type="match status" value="1"/>
</dbReference>
<evidence type="ECO:0000259" key="13">
    <source>
        <dbReference type="Pfam" id="PF02225"/>
    </source>
</evidence>
<dbReference type="PROSITE" id="PS00136">
    <property type="entry name" value="SUBTILASE_ASP"/>
    <property type="match status" value="1"/>
</dbReference>
<dbReference type="GO" id="GO:0006508">
    <property type="term" value="P:proteolysis"/>
    <property type="evidence" value="ECO:0007669"/>
    <property type="project" value="UniProtKB-KW"/>
</dbReference>
<gene>
    <name evidence="17" type="ORF">SHD_0664</name>
</gene>
<evidence type="ECO:0000313" key="17">
    <source>
        <dbReference type="EMBL" id="ESE42739.1"/>
    </source>
</evidence>
<dbReference type="InterPro" id="IPR020008">
    <property type="entry name" value="GlyGly_CTERM"/>
</dbReference>
<dbReference type="InterPro" id="IPR023828">
    <property type="entry name" value="Peptidase_S8_Ser-AS"/>
</dbReference>
<dbReference type="InterPro" id="IPR045051">
    <property type="entry name" value="SBT"/>
</dbReference>